<dbReference type="Gene3D" id="3.10.20.810">
    <property type="entry name" value="Phosphoribosyl-AMP cyclohydrolase"/>
    <property type="match status" value="1"/>
</dbReference>
<dbReference type="Pfam" id="PF01503">
    <property type="entry name" value="PRA-PH"/>
    <property type="match status" value="1"/>
</dbReference>
<evidence type="ECO:0000256" key="1">
    <source>
        <dbReference type="ARBA" id="ARBA00000024"/>
    </source>
</evidence>
<comment type="pathway">
    <text evidence="3">Amino-acid biosynthesis; L-histidine biosynthesis; L-histidine from 5-phospho-alpha-D-ribose 1-diphosphate: step 3/9.</text>
</comment>
<organism evidence="12 13">
    <name type="scientific">Miscanthus lutarioriparius</name>
    <dbReference type="NCBI Taxonomy" id="422564"/>
    <lineage>
        <taxon>Eukaryota</taxon>
        <taxon>Viridiplantae</taxon>
        <taxon>Streptophyta</taxon>
        <taxon>Embryophyta</taxon>
        <taxon>Tracheophyta</taxon>
        <taxon>Spermatophyta</taxon>
        <taxon>Magnoliopsida</taxon>
        <taxon>Liliopsida</taxon>
        <taxon>Poales</taxon>
        <taxon>Poaceae</taxon>
        <taxon>PACMAD clade</taxon>
        <taxon>Panicoideae</taxon>
        <taxon>Andropogonodae</taxon>
        <taxon>Andropogoneae</taxon>
        <taxon>Saccharinae</taxon>
        <taxon>Miscanthus</taxon>
    </lineage>
</organism>
<dbReference type="CDD" id="cd11534">
    <property type="entry name" value="NTP-PPase_HisIE_like"/>
    <property type="match status" value="1"/>
</dbReference>
<dbReference type="FunFam" id="3.10.20.810:FF:000001">
    <property type="entry name" value="Histidine biosynthesis bifunctional protein HisIE"/>
    <property type="match status" value="1"/>
</dbReference>
<dbReference type="SUPFAM" id="SSF101386">
    <property type="entry name" value="all-alpha NTP pyrophosphatases"/>
    <property type="match status" value="1"/>
</dbReference>
<dbReference type="Pfam" id="PF01502">
    <property type="entry name" value="PRA-CH"/>
    <property type="match status" value="1"/>
</dbReference>
<keyword evidence="8" id="KW-0067">ATP-binding</keyword>
<accession>A0A811PCV3</accession>
<dbReference type="PANTHER" id="PTHR42945">
    <property type="entry name" value="HISTIDINE BIOSYNTHESIS BIFUNCTIONAL PROTEIN"/>
    <property type="match status" value="1"/>
</dbReference>
<evidence type="ECO:0000256" key="6">
    <source>
        <dbReference type="ARBA" id="ARBA00022741"/>
    </source>
</evidence>
<comment type="catalytic activity">
    <reaction evidence="2">
        <text>1-(5-phospho-beta-D-ribosyl)-ATP + H2O = 1-(5-phospho-beta-D-ribosyl)-5'-AMP + diphosphate + H(+)</text>
        <dbReference type="Rhea" id="RHEA:22828"/>
        <dbReference type="ChEBI" id="CHEBI:15377"/>
        <dbReference type="ChEBI" id="CHEBI:15378"/>
        <dbReference type="ChEBI" id="CHEBI:33019"/>
        <dbReference type="ChEBI" id="CHEBI:59457"/>
        <dbReference type="ChEBI" id="CHEBI:73183"/>
        <dbReference type="EC" id="3.6.1.31"/>
    </reaction>
</comment>
<dbReference type="InterPro" id="IPR038019">
    <property type="entry name" value="PRib_AMP_CycHydrolase_sf"/>
</dbReference>
<keyword evidence="9" id="KW-0368">Histidine biosynthesis</keyword>
<dbReference type="Proteomes" id="UP000604825">
    <property type="component" value="Unassembled WGS sequence"/>
</dbReference>
<dbReference type="PANTHER" id="PTHR42945:SF1">
    <property type="entry name" value="HISTIDINE BIOSYNTHESIS BIFUNCTIONAL PROTEIN HIS7"/>
    <property type="match status" value="1"/>
</dbReference>
<proteinExistence type="predicted"/>
<keyword evidence="10" id="KW-0511">Multifunctional enzyme</keyword>
<evidence type="ECO:0000256" key="5">
    <source>
        <dbReference type="ARBA" id="ARBA00022605"/>
    </source>
</evidence>
<evidence type="ECO:0000313" key="13">
    <source>
        <dbReference type="Proteomes" id="UP000604825"/>
    </source>
</evidence>
<dbReference type="InterPro" id="IPR002496">
    <property type="entry name" value="PRib_AMP_CycHydrolase_dom"/>
</dbReference>
<name>A0A811PCV3_9POAL</name>
<dbReference type="Gene3D" id="1.10.287.1080">
    <property type="entry name" value="MazG-like"/>
    <property type="match status" value="1"/>
</dbReference>
<comment type="caution">
    <text evidence="12">The sequence shown here is derived from an EMBL/GenBank/DDBJ whole genome shotgun (WGS) entry which is preliminary data.</text>
</comment>
<evidence type="ECO:0000256" key="3">
    <source>
        <dbReference type="ARBA" id="ARBA00005169"/>
    </source>
</evidence>
<evidence type="ECO:0000256" key="8">
    <source>
        <dbReference type="ARBA" id="ARBA00022840"/>
    </source>
</evidence>
<evidence type="ECO:0000256" key="9">
    <source>
        <dbReference type="ARBA" id="ARBA00023102"/>
    </source>
</evidence>
<dbReference type="GO" id="GO:0004635">
    <property type="term" value="F:phosphoribosyl-AMP cyclohydrolase activity"/>
    <property type="evidence" value="ECO:0007669"/>
    <property type="project" value="UniProtKB-EC"/>
</dbReference>
<evidence type="ECO:0000259" key="11">
    <source>
        <dbReference type="Pfam" id="PF01502"/>
    </source>
</evidence>
<dbReference type="InterPro" id="IPR008179">
    <property type="entry name" value="HisE"/>
</dbReference>
<dbReference type="UniPathway" id="UPA00031">
    <property type="reaction ID" value="UER00007"/>
</dbReference>
<comment type="pathway">
    <text evidence="4">Amino-acid biosynthesis; L-histidine biosynthesis; L-histidine from 5-phospho-alpha-D-ribose 1-diphosphate: step 2/9.</text>
</comment>
<evidence type="ECO:0000256" key="2">
    <source>
        <dbReference type="ARBA" id="ARBA00001460"/>
    </source>
</evidence>
<dbReference type="SUPFAM" id="SSF141734">
    <property type="entry name" value="HisI-like"/>
    <property type="match status" value="1"/>
</dbReference>
<sequence>MAAAPAAAPTHASVSSSSACRAGIFSSGTSFPNFRSVAASAPGWRRREPYPAVSVVVGSAQSAPGAVAVDTEVDTLLDSVKWDNKGLAVAIAQNVDTGAILMQGFANKEALAKTISTRKATFFSRSRSSLWTKGETSMNFINVHDIFLDCDRDSPNEGRQVMTTLYSLEDTISRRQEEIVTEGGGKPSWTKKLLLDNQLLCSKIREEAGELIQTLLENEDQSRAASEMADLLYHAMVLLRVKDVKMEEVLEVLRKRFSQSGIEEKASRNKS</sequence>
<evidence type="ECO:0000313" key="12">
    <source>
        <dbReference type="EMBL" id="CAD6238858.1"/>
    </source>
</evidence>
<gene>
    <name evidence="12" type="ORF">NCGR_LOCUS25984</name>
</gene>
<dbReference type="GO" id="GO:0000105">
    <property type="term" value="P:L-histidine biosynthetic process"/>
    <property type="evidence" value="ECO:0007669"/>
    <property type="project" value="UniProtKB-UniPathway"/>
</dbReference>
<dbReference type="InterPro" id="IPR021130">
    <property type="entry name" value="PRib-ATP_PPHydrolase-like"/>
</dbReference>
<evidence type="ECO:0000256" key="4">
    <source>
        <dbReference type="ARBA" id="ARBA00005204"/>
    </source>
</evidence>
<reference evidence="12" key="1">
    <citation type="submission" date="2020-10" db="EMBL/GenBank/DDBJ databases">
        <authorList>
            <person name="Han B."/>
            <person name="Lu T."/>
            <person name="Zhao Q."/>
            <person name="Huang X."/>
            <person name="Zhao Y."/>
        </authorList>
    </citation>
    <scope>NUCLEOTIDE SEQUENCE</scope>
</reference>
<keyword evidence="5" id="KW-0028">Amino-acid biosynthesis</keyword>
<feature type="domain" description="Phosphoribosyl-AMP cyclohydrolase" evidence="11">
    <location>
        <begin position="102"/>
        <end position="154"/>
    </location>
</feature>
<keyword evidence="13" id="KW-1185">Reference proteome</keyword>
<keyword evidence="6" id="KW-0547">Nucleotide-binding</keyword>
<dbReference type="EMBL" id="CAJGYO010000006">
    <property type="protein sequence ID" value="CAD6238858.1"/>
    <property type="molecule type" value="Genomic_DNA"/>
</dbReference>
<evidence type="ECO:0000256" key="7">
    <source>
        <dbReference type="ARBA" id="ARBA00022801"/>
    </source>
</evidence>
<dbReference type="NCBIfam" id="TIGR03188">
    <property type="entry name" value="histidine_hisI"/>
    <property type="match status" value="1"/>
</dbReference>
<keyword evidence="7" id="KW-0378">Hydrolase</keyword>
<dbReference type="GO" id="GO:0005524">
    <property type="term" value="F:ATP binding"/>
    <property type="evidence" value="ECO:0007669"/>
    <property type="project" value="UniProtKB-KW"/>
</dbReference>
<dbReference type="AlphaFoldDB" id="A0A811PCV3"/>
<dbReference type="GO" id="GO:0004636">
    <property type="term" value="F:phosphoribosyl-ATP diphosphatase activity"/>
    <property type="evidence" value="ECO:0007669"/>
    <property type="project" value="UniProtKB-EC"/>
</dbReference>
<dbReference type="OrthoDB" id="1703565at2759"/>
<comment type="catalytic activity">
    <reaction evidence="1">
        <text>1-(5-phospho-beta-D-ribosyl)-5'-AMP + H2O = 1-(5-phospho-beta-D-ribosyl)-5-[(5-phospho-beta-D-ribosylamino)methylideneamino]imidazole-4-carboxamide</text>
        <dbReference type="Rhea" id="RHEA:20049"/>
        <dbReference type="ChEBI" id="CHEBI:15377"/>
        <dbReference type="ChEBI" id="CHEBI:58435"/>
        <dbReference type="ChEBI" id="CHEBI:59457"/>
        <dbReference type="EC" id="3.5.4.19"/>
    </reaction>
</comment>
<evidence type="ECO:0000256" key="10">
    <source>
        <dbReference type="ARBA" id="ARBA00023268"/>
    </source>
</evidence>
<protein>
    <recommendedName>
        <fullName evidence="11">Phosphoribosyl-AMP cyclohydrolase domain-containing protein</fullName>
    </recommendedName>
</protein>